<sequence>MGKTKIHRNIAKLKSIDLFYFDTQTEGPAILCLHGRWGRAETWVDFIECYGQQYRIIAPDQRGHGLSGKPASKYTAEEMAGDMIELLDFLKIDSVLAVGHSMGGRVAGYLTALYPTYVKALAILDRSASGPANPNMLPTDPIPTVDPLTKDWPLPFFSLSEAMDFIRQATDSKLSYQYFMNSLVETVEGYQMLFSSQAMAAGIAHDVDWFHLLPSIQCPVLLIRAKGNDAVSDEDFVKMQSLLPDCLAQEVSHPDHNVHLANKEEFYRYFDEFLKKI</sequence>
<dbReference type="InterPro" id="IPR000073">
    <property type="entry name" value="AB_hydrolase_1"/>
</dbReference>
<organism evidence="2 3">
    <name type="scientific">Paenibacillus rhizophilus</name>
    <dbReference type="NCBI Taxonomy" id="1850366"/>
    <lineage>
        <taxon>Bacteria</taxon>
        <taxon>Bacillati</taxon>
        <taxon>Bacillota</taxon>
        <taxon>Bacilli</taxon>
        <taxon>Bacillales</taxon>
        <taxon>Paenibacillaceae</taxon>
        <taxon>Paenibacillus</taxon>
    </lineage>
</organism>
<gene>
    <name evidence="2" type="ORF">EH198_04170</name>
</gene>
<keyword evidence="3" id="KW-1185">Reference proteome</keyword>
<dbReference type="PANTHER" id="PTHR43798">
    <property type="entry name" value="MONOACYLGLYCEROL LIPASE"/>
    <property type="match status" value="1"/>
</dbReference>
<accession>A0A3N9PCK3</accession>
<comment type="caution">
    <text evidence="2">The sequence shown here is derived from an EMBL/GenBank/DDBJ whole genome shotgun (WGS) entry which is preliminary data.</text>
</comment>
<dbReference type="GO" id="GO:0016020">
    <property type="term" value="C:membrane"/>
    <property type="evidence" value="ECO:0007669"/>
    <property type="project" value="TreeGrafter"/>
</dbReference>
<reference evidence="2 3" key="1">
    <citation type="submission" date="2018-11" db="EMBL/GenBank/DDBJ databases">
        <title>Genome sequence of strain 7197.</title>
        <authorList>
            <person name="Gao J."/>
            <person name="Sun J."/>
        </authorList>
    </citation>
    <scope>NUCLEOTIDE SEQUENCE [LARGE SCALE GENOMIC DNA]</scope>
    <source>
        <strain evidence="2 3">7197</strain>
    </source>
</reference>
<proteinExistence type="predicted"/>
<dbReference type="OrthoDB" id="9805423at2"/>
<dbReference type="PRINTS" id="PR00111">
    <property type="entry name" value="ABHYDROLASE"/>
</dbReference>
<dbReference type="RefSeq" id="WP_124694252.1">
    <property type="nucleotide sequence ID" value="NZ_JBHUFE010000016.1"/>
</dbReference>
<dbReference type="Proteomes" id="UP000282529">
    <property type="component" value="Unassembled WGS sequence"/>
</dbReference>
<keyword evidence="2" id="KW-0378">Hydrolase</keyword>
<name>A0A3N9PCK3_9BACL</name>
<dbReference type="EMBL" id="RQPI01000001">
    <property type="protein sequence ID" value="RQW13609.1"/>
    <property type="molecule type" value="Genomic_DNA"/>
</dbReference>
<dbReference type="AlphaFoldDB" id="A0A3N9PCK3"/>
<dbReference type="Gene3D" id="3.40.50.1820">
    <property type="entry name" value="alpha/beta hydrolase"/>
    <property type="match status" value="1"/>
</dbReference>
<evidence type="ECO:0000259" key="1">
    <source>
        <dbReference type="Pfam" id="PF00561"/>
    </source>
</evidence>
<evidence type="ECO:0000313" key="2">
    <source>
        <dbReference type="EMBL" id="RQW13609.1"/>
    </source>
</evidence>
<dbReference type="GO" id="GO:0016787">
    <property type="term" value="F:hydrolase activity"/>
    <property type="evidence" value="ECO:0007669"/>
    <property type="project" value="UniProtKB-KW"/>
</dbReference>
<dbReference type="InterPro" id="IPR050266">
    <property type="entry name" value="AB_hydrolase_sf"/>
</dbReference>
<dbReference type="InterPro" id="IPR029058">
    <property type="entry name" value="AB_hydrolase_fold"/>
</dbReference>
<feature type="domain" description="AB hydrolase-1" evidence="1">
    <location>
        <begin position="28"/>
        <end position="260"/>
    </location>
</feature>
<evidence type="ECO:0000313" key="3">
    <source>
        <dbReference type="Proteomes" id="UP000282529"/>
    </source>
</evidence>
<protein>
    <submittedName>
        <fullName evidence="2">Alpha/beta hydrolase</fullName>
    </submittedName>
</protein>
<dbReference type="SUPFAM" id="SSF53474">
    <property type="entry name" value="alpha/beta-Hydrolases"/>
    <property type="match status" value="1"/>
</dbReference>
<dbReference type="PANTHER" id="PTHR43798:SF33">
    <property type="entry name" value="HYDROLASE, PUTATIVE (AFU_ORTHOLOGUE AFUA_2G14860)-RELATED"/>
    <property type="match status" value="1"/>
</dbReference>
<dbReference type="Pfam" id="PF00561">
    <property type="entry name" value="Abhydrolase_1"/>
    <property type="match status" value="1"/>
</dbReference>